<proteinExistence type="predicted"/>
<evidence type="ECO:0000313" key="4">
    <source>
        <dbReference type="EMBL" id="OYR69802.1"/>
    </source>
</evidence>
<dbReference type="RefSeq" id="WP_094552267.1">
    <property type="nucleotide sequence ID" value="NZ_JAQLTZ010000001.1"/>
</dbReference>
<dbReference type="Pfam" id="PF13416">
    <property type="entry name" value="SBP_bac_8"/>
    <property type="match status" value="1"/>
</dbReference>
<organism evidence="4 6">
    <name type="scientific">Halorubrum ezzemoulense</name>
    <name type="common">Halorubrum chaoviator</name>
    <dbReference type="NCBI Taxonomy" id="337243"/>
    <lineage>
        <taxon>Archaea</taxon>
        <taxon>Methanobacteriati</taxon>
        <taxon>Methanobacteriota</taxon>
        <taxon>Stenosarchaea group</taxon>
        <taxon>Halobacteria</taxon>
        <taxon>Halobacteriales</taxon>
        <taxon>Haloferacaceae</taxon>
        <taxon>Halorubrum</taxon>
    </lineage>
</organism>
<dbReference type="EMBL" id="JAQLUK010000005">
    <property type="protein sequence ID" value="MDB2292306.1"/>
    <property type="molecule type" value="Genomic_DNA"/>
</dbReference>
<dbReference type="EMBL" id="NHPA01000008">
    <property type="protein sequence ID" value="OYR69802.1"/>
    <property type="molecule type" value="Genomic_DNA"/>
</dbReference>
<dbReference type="PROSITE" id="PS51318">
    <property type="entry name" value="TAT"/>
    <property type="match status" value="1"/>
</dbReference>
<reference evidence="2 9" key="3">
    <citation type="submission" date="2023-01" db="EMBL/GenBank/DDBJ databases">
        <title>Halorubrum ezzemoulense from Santa Pola, Spain.</title>
        <authorList>
            <person name="Feng Y."/>
            <person name="Louyakis A.S."/>
            <person name="Gogarten J.P."/>
        </authorList>
    </citation>
    <scope>NUCLEOTIDE SEQUENCE [LARGE SCALE GENOMIC DNA]</scope>
    <source>
        <strain evidence="2 9">AMM015</strain>
    </source>
</reference>
<dbReference type="Proteomes" id="UP000215731">
    <property type="component" value="Unassembled WGS sequence"/>
</dbReference>
<dbReference type="PANTHER" id="PTHR43649">
    <property type="entry name" value="ARABINOSE-BINDING PROTEIN-RELATED"/>
    <property type="match status" value="1"/>
</dbReference>
<evidence type="ECO:0000313" key="3">
    <source>
        <dbReference type="EMBL" id="OYR66113.1"/>
    </source>
</evidence>
<dbReference type="AlphaFoldDB" id="A0A256JN35"/>
<evidence type="ECO:0000313" key="8">
    <source>
        <dbReference type="Proteomes" id="UP000216758"/>
    </source>
</evidence>
<evidence type="ECO:0000313" key="5">
    <source>
        <dbReference type="EMBL" id="OYR73335.1"/>
    </source>
</evidence>
<gene>
    <name evidence="5" type="ORF">DJ78_00665</name>
    <name evidence="4" type="ORF">DJ79_01605</name>
    <name evidence="3" type="ORF">DJ80_00465</name>
    <name evidence="2" type="ORF">PM085_08395</name>
</gene>
<dbReference type="InterPro" id="IPR006311">
    <property type="entry name" value="TAT_signal"/>
</dbReference>
<feature type="region of interest" description="Disordered" evidence="1">
    <location>
        <begin position="33"/>
        <end position="56"/>
    </location>
</feature>
<evidence type="ECO:0000256" key="1">
    <source>
        <dbReference type="SAM" id="MobiDB-lite"/>
    </source>
</evidence>
<keyword evidence="9" id="KW-1185">Reference proteome</keyword>
<evidence type="ECO:0000313" key="9">
    <source>
        <dbReference type="Proteomes" id="UP001210528"/>
    </source>
</evidence>
<dbReference type="EMBL" id="NHOZ01000007">
    <property type="protein sequence ID" value="OYR66113.1"/>
    <property type="molecule type" value="Genomic_DNA"/>
</dbReference>
<comment type="caution">
    <text evidence="4">The sequence shown here is derived from an EMBL/GenBank/DDBJ whole genome shotgun (WGS) entry which is preliminary data.</text>
</comment>
<protein>
    <submittedName>
        <fullName evidence="4">ABC transporter substrate-binding protein</fullName>
    </submittedName>
</protein>
<dbReference type="OrthoDB" id="18176at2157"/>
<reference evidence="6 7" key="1">
    <citation type="journal article" date="2014" name="Front. Microbiol.">
        <title>Population and genomic analysis of the genus Halorubrum.</title>
        <authorList>
            <person name="Fullmer M.S."/>
            <person name="Soucy S.M."/>
            <person name="Swithers K.S."/>
            <person name="Makkay A.M."/>
            <person name="Wheeler R."/>
            <person name="Ventosa A."/>
            <person name="Gogarten J.P."/>
            <person name="Papke R.T."/>
        </authorList>
    </citation>
    <scope>NUCLEOTIDE SEQUENCE [LARGE SCALE GENOMIC DNA]</scope>
    <source>
        <strain evidence="5 8">G37</strain>
        <strain evidence="4 6">Ga2p</strain>
        <strain evidence="3 7">Ga36</strain>
    </source>
</reference>
<dbReference type="InterPro" id="IPR006059">
    <property type="entry name" value="SBP"/>
</dbReference>
<evidence type="ECO:0000313" key="2">
    <source>
        <dbReference type="EMBL" id="MDB2292306.1"/>
    </source>
</evidence>
<sequence>MTDQDKRLSRRHFVGATGAATLAGLAGCSGGNGGDGSDGGDGDGSDGGDGGSGNTLEVLHAWTGGDGARAAEALVAAFEEEYPDVDHEFNPIGGGGNQNLDAVVANRLQNGDPPSSFANWPGPNLQRYEGVLGEVGGVWESEGFEDVMVDEAVDLHQYNGAYRAVPLGSHRLNCLFYNTSVVEEAGVDPDSLTSVSALIDALETVQSETDAIPMTHGASGTWTTTQLFASTMLGQEGYDAYMSFLDGSPDEAAVRATFESLAEILGNYINDDASSIGLTESNQNIIEGNAAFIHQGNWAAGAYRNAEDFNYDEDWGFKTYPGSEGMYMLHFDSFLYPSDNPSPEATEQFMAFVGSEAAQVAFNQYKGSIPTRTDVDMSQFGPYLQETQEDFASADQRPPNLQHGLGVPSETMTSLNDVISSEFSGPYDVDAATQGFVDAVSN</sequence>
<dbReference type="InterPro" id="IPR050490">
    <property type="entry name" value="Bact_solute-bd_prot1"/>
</dbReference>
<dbReference type="Proteomes" id="UP001210528">
    <property type="component" value="Unassembled WGS sequence"/>
</dbReference>
<dbReference type="Proteomes" id="UP000216758">
    <property type="component" value="Unassembled WGS sequence"/>
</dbReference>
<dbReference type="EMBL" id="NHPB01000004">
    <property type="protein sequence ID" value="OYR73335.1"/>
    <property type="molecule type" value="Genomic_DNA"/>
</dbReference>
<evidence type="ECO:0000313" key="6">
    <source>
        <dbReference type="Proteomes" id="UP000215607"/>
    </source>
</evidence>
<evidence type="ECO:0000313" key="7">
    <source>
        <dbReference type="Proteomes" id="UP000215731"/>
    </source>
</evidence>
<reference evidence="4" key="2">
    <citation type="submission" date="2017-05" db="EMBL/GenBank/DDBJ databases">
        <authorList>
            <person name="Song R."/>
            <person name="Chenine A.L."/>
            <person name="Ruprecht R.M."/>
        </authorList>
    </citation>
    <scope>NUCLEOTIDE SEQUENCE</scope>
    <source>
        <strain evidence="5">G37</strain>
        <strain evidence="4">Ga2p</strain>
        <strain evidence="3">Ga36</strain>
    </source>
</reference>
<accession>A0A256JN35</accession>
<dbReference type="SUPFAM" id="SSF53850">
    <property type="entry name" value="Periplasmic binding protein-like II"/>
    <property type="match status" value="1"/>
</dbReference>
<name>A0A256JN35_HALEZ</name>
<dbReference type="Gene3D" id="3.40.190.10">
    <property type="entry name" value="Periplasmic binding protein-like II"/>
    <property type="match status" value="2"/>
</dbReference>
<dbReference type="Proteomes" id="UP000215607">
    <property type="component" value="Unassembled WGS sequence"/>
</dbReference>
<dbReference type="PROSITE" id="PS51257">
    <property type="entry name" value="PROKAR_LIPOPROTEIN"/>
    <property type="match status" value="1"/>
</dbReference>